<gene>
    <name evidence="2" type="ORF">E6Q80_22855</name>
</gene>
<evidence type="ECO:0000259" key="1">
    <source>
        <dbReference type="Pfam" id="PF08545"/>
    </source>
</evidence>
<proteinExistence type="predicted"/>
<evidence type="ECO:0000313" key="3">
    <source>
        <dbReference type="Proteomes" id="UP000321192"/>
    </source>
</evidence>
<organism evidence="2 3">
    <name type="scientific">Thauera aminoaromatica</name>
    <dbReference type="NCBI Taxonomy" id="164330"/>
    <lineage>
        <taxon>Bacteria</taxon>
        <taxon>Pseudomonadati</taxon>
        <taxon>Pseudomonadota</taxon>
        <taxon>Betaproteobacteria</taxon>
        <taxon>Rhodocyclales</taxon>
        <taxon>Zoogloeaceae</taxon>
        <taxon>Thauera</taxon>
    </lineage>
</organism>
<dbReference type="InterPro" id="IPR013751">
    <property type="entry name" value="ACP_syn_III_N"/>
</dbReference>
<dbReference type="Gene3D" id="3.40.47.10">
    <property type="match status" value="2"/>
</dbReference>
<evidence type="ECO:0000313" key="2">
    <source>
        <dbReference type="EMBL" id="TXH78387.1"/>
    </source>
</evidence>
<dbReference type="GO" id="GO:0006633">
    <property type="term" value="P:fatty acid biosynthetic process"/>
    <property type="evidence" value="ECO:0007669"/>
    <property type="project" value="InterPro"/>
</dbReference>
<dbReference type="Proteomes" id="UP000321192">
    <property type="component" value="Unassembled WGS sequence"/>
</dbReference>
<dbReference type="GO" id="GO:0004315">
    <property type="term" value="F:3-oxoacyl-[acyl-carrier-protein] synthase activity"/>
    <property type="evidence" value="ECO:0007669"/>
    <property type="project" value="InterPro"/>
</dbReference>
<dbReference type="EMBL" id="SSFD01000392">
    <property type="protein sequence ID" value="TXH78387.1"/>
    <property type="molecule type" value="Genomic_DNA"/>
</dbReference>
<feature type="domain" description="Beta-ketoacyl-[acyl-carrier-protein] synthase III N-terminal" evidence="1">
    <location>
        <begin position="139"/>
        <end position="197"/>
    </location>
</feature>
<reference evidence="2 3" key="1">
    <citation type="submission" date="2018-09" db="EMBL/GenBank/DDBJ databases">
        <title>Metagenome Assembled Genomes from an Advanced Water Purification Facility.</title>
        <authorList>
            <person name="Stamps B.W."/>
            <person name="Spear J.R."/>
        </authorList>
    </citation>
    <scope>NUCLEOTIDE SEQUENCE [LARGE SCALE GENOMIC DNA]</scope>
    <source>
        <strain evidence="2">Bin_27_1</strain>
    </source>
</reference>
<accession>A0A5C7S3R7</accession>
<name>A0A5C7S3R7_THASP</name>
<comment type="caution">
    <text evidence="2">The sequence shown here is derived from an EMBL/GenBank/DDBJ whole genome shotgun (WGS) entry which is preliminary data.</text>
</comment>
<dbReference type="AlphaFoldDB" id="A0A5C7S3R7"/>
<dbReference type="InterPro" id="IPR016039">
    <property type="entry name" value="Thiolase-like"/>
</dbReference>
<sequence length="332" mass="36029">MSAIGEFSSMLVSNAIQPPVLLSAIHYEVGTAVPVGRLLDDNVPIENINELLDKGVQAYSVMQRPLADALRDCTRRSLAETGLSGDDIDTVILVTESFSELFSSKGESASFREVRNRTFDLFYDFGIRRAAIFCATYGGCTNLLQAALTAKALVQQGRARHVLIVAAERFADTGSRLMKEAVSIAGDGVAACVVSVAALGTSRAFTLDFISLAPYKNMQPGGDMANLLLEMFRALKNAAADCYEALHRQPRHYSWVVLGDYNRQTSLTYSKLLGFQPEKTFLDNVGRLGHIPFDPLINLADLAESRRVKSDDALLLFMCGPISCGALSVTAC</sequence>
<dbReference type="SUPFAM" id="SSF53901">
    <property type="entry name" value="Thiolase-like"/>
    <property type="match status" value="1"/>
</dbReference>
<dbReference type="Pfam" id="PF08545">
    <property type="entry name" value="ACP_syn_III"/>
    <property type="match status" value="1"/>
</dbReference>
<protein>
    <recommendedName>
        <fullName evidence="1">Beta-ketoacyl-[acyl-carrier-protein] synthase III N-terminal domain-containing protein</fullName>
    </recommendedName>
</protein>